<proteinExistence type="predicted"/>
<reference evidence="2" key="1">
    <citation type="submission" date="2023-07" db="EMBL/GenBank/DDBJ databases">
        <title>The genome sequence of Rhodocytophaga aerolata KACC 12507.</title>
        <authorList>
            <person name="Zhang X."/>
        </authorList>
    </citation>
    <scope>NUCLEOTIDE SEQUENCE</scope>
    <source>
        <strain evidence="2">KACC 12507</strain>
    </source>
</reference>
<feature type="domain" description="Transcription elongation factor GreA/GreB C-terminal" evidence="1">
    <location>
        <begin position="51"/>
        <end position="121"/>
    </location>
</feature>
<dbReference type="RefSeq" id="WP_302038887.1">
    <property type="nucleotide sequence ID" value="NZ_JAUKPO010000010.1"/>
</dbReference>
<dbReference type="Proteomes" id="UP001168528">
    <property type="component" value="Unassembled WGS sequence"/>
</dbReference>
<dbReference type="Pfam" id="PF01272">
    <property type="entry name" value="GreA_GreB"/>
    <property type="match status" value="1"/>
</dbReference>
<comment type="caution">
    <text evidence="2">The sequence shown here is derived from an EMBL/GenBank/DDBJ whole genome shotgun (WGS) entry which is preliminary data.</text>
</comment>
<dbReference type="InterPro" id="IPR036953">
    <property type="entry name" value="GreA/GreB_C_sf"/>
</dbReference>
<dbReference type="InterPro" id="IPR023459">
    <property type="entry name" value="Tscrpt_elong_fac_GreA/B_fam"/>
</dbReference>
<dbReference type="PIRSF" id="PIRSF006092">
    <property type="entry name" value="GreA_GreB"/>
    <property type="match status" value="1"/>
</dbReference>
<keyword evidence="3" id="KW-1185">Reference proteome</keyword>
<evidence type="ECO:0000313" key="2">
    <source>
        <dbReference type="EMBL" id="MDO1448082.1"/>
    </source>
</evidence>
<dbReference type="PANTHER" id="PTHR30437:SF5">
    <property type="entry name" value="REGULATOR OF NUCLEOSIDE DIPHOSPHATE KINASE"/>
    <property type="match status" value="1"/>
</dbReference>
<dbReference type="SUPFAM" id="SSF54534">
    <property type="entry name" value="FKBP-like"/>
    <property type="match status" value="1"/>
</dbReference>
<dbReference type="Gene3D" id="3.10.50.30">
    <property type="entry name" value="Transcription elongation factor, GreA/GreB, C-terminal domain"/>
    <property type="match status" value="1"/>
</dbReference>
<evidence type="ECO:0000313" key="3">
    <source>
        <dbReference type="Proteomes" id="UP001168528"/>
    </source>
</evidence>
<protein>
    <submittedName>
        <fullName evidence="2">GreA/GreB family elongation factor</fullName>
    </submittedName>
</protein>
<dbReference type="PANTHER" id="PTHR30437">
    <property type="entry name" value="TRANSCRIPTION ELONGATION FACTOR GREA"/>
    <property type="match status" value="1"/>
</dbReference>
<dbReference type="GO" id="GO:0003746">
    <property type="term" value="F:translation elongation factor activity"/>
    <property type="evidence" value="ECO:0007669"/>
    <property type="project" value="UniProtKB-KW"/>
</dbReference>
<name>A0ABT8R7J7_9BACT</name>
<sequence>MTNVLITKLDYIRLKESLQRVKTSNQEHITQANALLRNVHQATVVESTEIPPDVVTMNSLVRIVYLSTDRIMVLRLVYPEQADIKQNRISILAPLAMALLGSKKGDVIHLKLPKGIVSIKVDSLLYQPEAAGNYQL</sequence>
<gene>
    <name evidence="2" type="ORF">Q0590_17545</name>
</gene>
<accession>A0ABT8R7J7</accession>
<evidence type="ECO:0000259" key="1">
    <source>
        <dbReference type="Pfam" id="PF01272"/>
    </source>
</evidence>
<keyword evidence="2" id="KW-0648">Protein biosynthesis</keyword>
<keyword evidence="2" id="KW-0251">Elongation factor</keyword>
<dbReference type="InterPro" id="IPR001437">
    <property type="entry name" value="Tscrpt_elong_fac_GreA/B_C"/>
</dbReference>
<organism evidence="2 3">
    <name type="scientific">Rhodocytophaga aerolata</name>
    <dbReference type="NCBI Taxonomy" id="455078"/>
    <lineage>
        <taxon>Bacteria</taxon>
        <taxon>Pseudomonadati</taxon>
        <taxon>Bacteroidota</taxon>
        <taxon>Cytophagia</taxon>
        <taxon>Cytophagales</taxon>
        <taxon>Rhodocytophagaceae</taxon>
        <taxon>Rhodocytophaga</taxon>
    </lineage>
</organism>
<dbReference type="EMBL" id="JAUKPO010000010">
    <property type="protein sequence ID" value="MDO1448082.1"/>
    <property type="molecule type" value="Genomic_DNA"/>
</dbReference>